<dbReference type="AlphaFoldDB" id="A0A645I182"/>
<evidence type="ECO:0000313" key="1">
    <source>
        <dbReference type="EMBL" id="MPN45035.1"/>
    </source>
</evidence>
<proteinExistence type="predicted"/>
<organism evidence="1">
    <name type="scientific">bioreactor metagenome</name>
    <dbReference type="NCBI Taxonomy" id="1076179"/>
    <lineage>
        <taxon>unclassified sequences</taxon>
        <taxon>metagenomes</taxon>
        <taxon>ecological metagenomes</taxon>
    </lineage>
</organism>
<accession>A0A645I182</accession>
<name>A0A645I182_9ZZZZ</name>
<dbReference type="EMBL" id="VSSQ01104621">
    <property type="protein sequence ID" value="MPN45035.1"/>
    <property type="molecule type" value="Genomic_DNA"/>
</dbReference>
<sequence length="63" mass="6615">MLRIDGNHGHGGGSEGEPAVDFSLGLLHADSWGGNLSLFVIHDVASAFIQNDTTVVKCDAHLD</sequence>
<comment type="caution">
    <text evidence="1">The sequence shown here is derived from an EMBL/GenBank/DDBJ whole genome shotgun (WGS) entry which is preliminary data.</text>
</comment>
<reference evidence="1" key="1">
    <citation type="submission" date="2019-08" db="EMBL/GenBank/DDBJ databases">
        <authorList>
            <person name="Kucharzyk K."/>
            <person name="Murdoch R.W."/>
            <person name="Higgins S."/>
            <person name="Loffler F."/>
        </authorList>
    </citation>
    <scope>NUCLEOTIDE SEQUENCE</scope>
</reference>
<gene>
    <name evidence="1" type="ORF">SDC9_192602</name>
</gene>
<protein>
    <submittedName>
        <fullName evidence="1">Uncharacterized protein</fullName>
    </submittedName>
</protein>